<proteinExistence type="predicted"/>
<evidence type="ECO:0000256" key="3">
    <source>
        <dbReference type="PROSITE-ProRule" id="PRU00023"/>
    </source>
</evidence>
<dbReference type="Gene3D" id="1.25.40.20">
    <property type="entry name" value="Ankyrin repeat-containing domain"/>
    <property type="match status" value="2"/>
</dbReference>
<feature type="repeat" description="ANK" evidence="3">
    <location>
        <begin position="86"/>
        <end position="120"/>
    </location>
</feature>
<dbReference type="PROSITE" id="PS50088">
    <property type="entry name" value="ANK_REPEAT"/>
    <property type="match status" value="2"/>
</dbReference>
<dbReference type="PANTHER" id="PTHR24198">
    <property type="entry name" value="ANKYRIN REPEAT AND PROTEIN KINASE DOMAIN-CONTAINING PROTEIN"/>
    <property type="match status" value="1"/>
</dbReference>
<evidence type="ECO:0000256" key="1">
    <source>
        <dbReference type="ARBA" id="ARBA00022737"/>
    </source>
</evidence>
<dbReference type="InterPro" id="IPR002110">
    <property type="entry name" value="Ankyrin_rpt"/>
</dbReference>
<evidence type="ECO:0000256" key="2">
    <source>
        <dbReference type="ARBA" id="ARBA00023043"/>
    </source>
</evidence>
<dbReference type="AlphaFoldDB" id="A0A8H5VAZ6"/>
<evidence type="ECO:0000313" key="4">
    <source>
        <dbReference type="EMBL" id="KAF5614644.1"/>
    </source>
</evidence>
<accession>A0A8H5VAZ6</accession>
<protein>
    <submittedName>
        <fullName evidence="4">Ankyrin</fullName>
    </submittedName>
</protein>
<sequence>MAAILLDWKAAPNPNAQALDGPTPFHTAVDFGSRDVIKNLIKHGAQTHPMRYTIMVKCHFTGEALSSSRIPAVGSRSGFQANRRERMHAALHYAVQAGHDPALAVIPLLQRGADPNIAAADGWTPLLRAINRMTGPADYSEAVLKTLLNTSVANVNRLSTIPSGDTTPLMLAIKVRSQRAIQLFTDHGADITIPVERDGHRITPVLRAAACHRP</sequence>
<dbReference type="Pfam" id="PF12796">
    <property type="entry name" value="Ank_2"/>
    <property type="match status" value="1"/>
</dbReference>
<reference evidence="4 5" key="1">
    <citation type="submission" date="2020-05" db="EMBL/GenBank/DDBJ databases">
        <title>Identification and distribution of gene clusters putatively required for synthesis of sphingolipid metabolism inhibitors in phylogenetically diverse species of the filamentous fungus Fusarium.</title>
        <authorList>
            <person name="Kim H.-S."/>
            <person name="Busman M."/>
            <person name="Brown D.W."/>
            <person name="Divon H."/>
            <person name="Uhlig S."/>
            <person name="Proctor R.H."/>
        </authorList>
    </citation>
    <scope>NUCLEOTIDE SEQUENCE [LARGE SCALE GENOMIC DNA]</scope>
    <source>
        <strain evidence="4 5">NRRL 66243</strain>
    </source>
</reference>
<dbReference type="PANTHER" id="PTHR24198:SF165">
    <property type="entry name" value="ANKYRIN REPEAT-CONTAINING PROTEIN-RELATED"/>
    <property type="match status" value="1"/>
</dbReference>
<comment type="caution">
    <text evidence="4">The sequence shown here is derived from an EMBL/GenBank/DDBJ whole genome shotgun (WGS) entry which is preliminary data.</text>
</comment>
<name>A0A8H5VAZ6_9HYPO</name>
<keyword evidence="2 3" id="KW-0040">ANK repeat</keyword>
<dbReference type="RefSeq" id="XP_037199317.1">
    <property type="nucleotide sequence ID" value="XM_037346811.1"/>
</dbReference>
<dbReference type="PROSITE" id="PS50297">
    <property type="entry name" value="ANK_REP_REGION"/>
    <property type="match status" value="1"/>
</dbReference>
<dbReference type="SUPFAM" id="SSF48403">
    <property type="entry name" value="Ankyrin repeat"/>
    <property type="match status" value="1"/>
</dbReference>
<dbReference type="InterPro" id="IPR036770">
    <property type="entry name" value="Ankyrin_rpt-contain_sf"/>
</dbReference>
<feature type="repeat" description="ANK" evidence="3">
    <location>
        <begin position="20"/>
        <end position="52"/>
    </location>
</feature>
<dbReference type="OrthoDB" id="20872at2759"/>
<dbReference type="Proteomes" id="UP000530670">
    <property type="component" value="Unassembled WGS sequence"/>
</dbReference>
<evidence type="ECO:0000313" key="5">
    <source>
        <dbReference type="Proteomes" id="UP000530670"/>
    </source>
</evidence>
<organism evidence="4 5">
    <name type="scientific">Fusarium tjaetaba</name>
    <dbReference type="NCBI Taxonomy" id="1567544"/>
    <lineage>
        <taxon>Eukaryota</taxon>
        <taxon>Fungi</taxon>
        <taxon>Dikarya</taxon>
        <taxon>Ascomycota</taxon>
        <taxon>Pezizomycotina</taxon>
        <taxon>Sordariomycetes</taxon>
        <taxon>Hypocreomycetidae</taxon>
        <taxon>Hypocreales</taxon>
        <taxon>Nectriaceae</taxon>
        <taxon>Fusarium</taxon>
        <taxon>Fusarium fujikuroi species complex</taxon>
    </lineage>
</organism>
<gene>
    <name evidence="4" type="ORF">FTJAE_13646</name>
</gene>
<keyword evidence="5" id="KW-1185">Reference proteome</keyword>
<keyword evidence="1" id="KW-0677">Repeat</keyword>
<dbReference type="GeneID" id="59299081"/>
<dbReference type="EMBL" id="JAAQRI010000449">
    <property type="protein sequence ID" value="KAF5614644.1"/>
    <property type="molecule type" value="Genomic_DNA"/>
</dbReference>
<dbReference type="Pfam" id="PF13606">
    <property type="entry name" value="Ank_3"/>
    <property type="match status" value="1"/>
</dbReference>
<dbReference type="SMART" id="SM00248">
    <property type="entry name" value="ANK"/>
    <property type="match status" value="4"/>
</dbReference>